<protein>
    <submittedName>
        <fullName evidence="1">Uncharacterized protein</fullName>
    </submittedName>
</protein>
<dbReference type="Proteomes" id="UP000178612">
    <property type="component" value="Unassembled WGS sequence"/>
</dbReference>
<sequence>MSSLYSIDLMKELSDGFEEDGFTPEEVKALRAYGRLRAIRGILRGTHEVKAIDHMIDLSVPCKLPFVGAERVSPAKSGVVKLEPQGKGLTVDDKMINLFLSEEQKSGVIVGHELRKELEAKGGNLSASILDHLVAYPALWPESWKKDDQGNTIYVCFWDDIFRGLADGILYVRCGYWRGGEVVSSYDWLGNDWRRYNPSASLA</sequence>
<dbReference type="EMBL" id="MHVJ01000011">
    <property type="protein sequence ID" value="OHA91505.1"/>
    <property type="molecule type" value="Genomic_DNA"/>
</dbReference>
<name>A0A1G2T2J5_9BACT</name>
<evidence type="ECO:0000313" key="2">
    <source>
        <dbReference type="Proteomes" id="UP000178612"/>
    </source>
</evidence>
<proteinExistence type="predicted"/>
<organism evidence="1 2">
    <name type="scientific">Candidatus Zambryskibacteria bacterium RIFCSPHIGHO2_01_FULL_49_18</name>
    <dbReference type="NCBI Taxonomy" id="1802740"/>
    <lineage>
        <taxon>Bacteria</taxon>
        <taxon>Candidatus Zambryskiibacteriota</taxon>
    </lineage>
</organism>
<reference evidence="1 2" key="1">
    <citation type="journal article" date="2016" name="Nat. Commun.">
        <title>Thousands of microbial genomes shed light on interconnected biogeochemical processes in an aquifer system.</title>
        <authorList>
            <person name="Anantharaman K."/>
            <person name="Brown C.T."/>
            <person name="Hug L.A."/>
            <person name="Sharon I."/>
            <person name="Castelle C.J."/>
            <person name="Probst A.J."/>
            <person name="Thomas B.C."/>
            <person name="Singh A."/>
            <person name="Wilkins M.J."/>
            <person name="Karaoz U."/>
            <person name="Brodie E.L."/>
            <person name="Williams K.H."/>
            <person name="Hubbard S.S."/>
            <person name="Banfield J.F."/>
        </authorList>
    </citation>
    <scope>NUCLEOTIDE SEQUENCE [LARGE SCALE GENOMIC DNA]</scope>
</reference>
<accession>A0A1G2T2J5</accession>
<dbReference type="AlphaFoldDB" id="A0A1G2T2J5"/>
<evidence type="ECO:0000313" key="1">
    <source>
        <dbReference type="EMBL" id="OHA91505.1"/>
    </source>
</evidence>
<comment type="caution">
    <text evidence="1">The sequence shown here is derived from an EMBL/GenBank/DDBJ whole genome shotgun (WGS) entry which is preliminary data.</text>
</comment>
<gene>
    <name evidence="1" type="ORF">A2758_00075</name>
</gene>